<protein>
    <submittedName>
        <fullName evidence="2">Uncharacterized protein</fullName>
    </submittedName>
</protein>
<evidence type="ECO:0000313" key="2">
    <source>
        <dbReference type="EMBL" id="CAF0978761.1"/>
    </source>
</evidence>
<dbReference type="Proteomes" id="UP000663889">
    <property type="component" value="Unassembled WGS sequence"/>
</dbReference>
<feature type="region of interest" description="Disordered" evidence="1">
    <location>
        <begin position="41"/>
        <end position="85"/>
    </location>
</feature>
<evidence type="ECO:0000256" key="1">
    <source>
        <dbReference type="SAM" id="MobiDB-lite"/>
    </source>
</evidence>
<accession>A0A814F9Y8</accession>
<organism evidence="2 3">
    <name type="scientific">Rotaria sordida</name>
    <dbReference type="NCBI Taxonomy" id="392033"/>
    <lineage>
        <taxon>Eukaryota</taxon>
        <taxon>Metazoa</taxon>
        <taxon>Spiralia</taxon>
        <taxon>Gnathifera</taxon>
        <taxon>Rotifera</taxon>
        <taxon>Eurotatoria</taxon>
        <taxon>Bdelloidea</taxon>
        <taxon>Philodinida</taxon>
        <taxon>Philodinidae</taxon>
        <taxon>Rotaria</taxon>
    </lineage>
</organism>
<name>A0A814F9Y8_9BILA</name>
<dbReference type="EMBL" id="CAJNOU010000380">
    <property type="protein sequence ID" value="CAF0978761.1"/>
    <property type="molecule type" value="Genomic_DNA"/>
</dbReference>
<proteinExistence type="predicted"/>
<gene>
    <name evidence="2" type="ORF">SEV965_LOCUS9643</name>
</gene>
<sequence>MSRTHISPLIKAQVEKLTANGVDITSGHRLIRTSSPIIIPKKPTLSNTSSQNSSYGSIPDQMSSLGDTPLQLHRESDNASNTSLPTLSSTYQQLEHSAARDRIAVKNKRQQPSKYKLSILKENNDDQVDLFSSRVDDVQENFPLHTESKIQSKSVIDLYNLGRARDHLRKSVFLLLSILKENNDDQVDLFSSRVDDVQENFPLRTESKIQSKSVIDLSNLGRARDHLRKSVFLRDHSADNIPSPTISTIPTYVSSVQRSISFKRPQEINQTPFINRSMFTIKKDKEREEENKHESILKDINANNSYSTPLTTYSSSQEHIYDNSNVFHHHKTNIIPDSLPNENESLTNNIAKTREQSIPRKNRVRPFTMYIPTNNDKQTINEFESVFNQIKKNGLIKKLQSKEETAPISPPKESVQPPSPSILIDETSTNLSIEHEPIVPAVVVPTNKIVETSYAFQPLNRRKTVGGSNLPTNNKVITDDNNSKPSWIDIAKQKQNKVRAVLSDKSHNEESEQQQTTPIEPEIVPKKQVIMSSNPTATVNEITSDDTPTFNPAIVRRLSSRIPQTNTHVVERDSIRALKASNPNRINNLIHLFDK</sequence>
<evidence type="ECO:0000313" key="3">
    <source>
        <dbReference type="Proteomes" id="UP000663889"/>
    </source>
</evidence>
<feature type="compositionally biased region" description="Low complexity" evidence="1">
    <location>
        <begin position="46"/>
        <end position="57"/>
    </location>
</feature>
<reference evidence="2" key="1">
    <citation type="submission" date="2021-02" db="EMBL/GenBank/DDBJ databases">
        <authorList>
            <person name="Nowell W R."/>
        </authorList>
    </citation>
    <scope>NUCLEOTIDE SEQUENCE</scope>
</reference>
<dbReference type="AlphaFoldDB" id="A0A814F9Y8"/>
<feature type="region of interest" description="Disordered" evidence="1">
    <location>
        <begin position="401"/>
        <end position="420"/>
    </location>
</feature>
<comment type="caution">
    <text evidence="2">The sequence shown here is derived from an EMBL/GenBank/DDBJ whole genome shotgun (WGS) entry which is preliminary data.</text>
</comment>